<keyword evidence="2" id="KW-1185">Reference proteome</keyword>
<accession>A0ABW0FEE3</accession>
<protein>
    <recommendedName>
        <fullName evidence="3">UDP-N-acetylglucosamine kinase</fullName>
    </recommendedName>
</protein>
<dbReference type="Gene3D" id="3.40.50.300">
    <property type="entry name" value="P-loop containing nucleotide triphosphate hydrolases"/>
    <property type="match status" value="1"/>
</dbReference>
<dbReference type="GeneID" id="303297570"/>
<evidence type="ECO:0008006" key="3">
    <source>
        <dbReference type="Google" id="ProtNLM"/>
    </source>
</evidence>
<sequence length="166" mass="18349">MRPLILSGGPAVGKSTCANALARERERCAAIDVDDVRQLVVAGARTLWSGQEGEEQLLLAARNAATMARNFEEESYDVTVADFVTASSLEVYREELPDCFVVHLQISLPGAQERARTRPVYLVDHEFVLLHDMIATPPEADLVIDVEGMTREVQLEQIRAAWISAQ</sequence>
<dbReference type="RefSeq" id="WP_343924300.1">
    <property type="nucleotide sequence ID" value="NZ_BAAAIR010000038.1"/>
</dbReference>
<comment type="caution">
    <text evidence="1">The sequence shown here is derived from an EMBL/GenBank/DDBJ whole genome shotgun (WGS) entry which is preliminary data.</text>
</comment>
<proteinExistence type="predicted"/>
<dbReference type="SUPFAM" id="SSF52540">
    <property type="entry name" value="P-loop containing nucleoside triphosphate hydrolases"/>
    <property type="match status" value="1"/>
</dbReference>
<name>A0ABW0FEE3_9MICO</name>
<gene>
    <name evidence="1" type="ORF">ACFPK8_07050</name>
</gene>
<evidence type="ECO:0000313" key="1">
    <source>
        <dbReference type="EMBL" id="MFC5297266.1"/>
    </source>
</evidence>
<organism evidence="1 2">
    <name type="scientific">Brachybacterium tyrofermentans</name>
    <dbReference type="NCBI Taxonomy" id="47848"/>
    <lineage>
        <taxon>Bacteria</taxon>
        <taxon>Bacillati</taxon>
        <taxon>Actinomycetota</taxon>
        <taxon>Actinomycetes</taxon>
        <taxon>Micrococcales</taxon>
        <taxon>Dermabacteraceae</taxon>
        <taxon>Brachybacterium</taxon>
    </lineage>
</organism>
<dbReference type="Proteomes" id="UP001595937">
    <property type="component" value="Unassembled WGS sequence"/>
</dbReference>
<evidence type="ECO:0000313" key="2">
    <source>
        <dbReference type="Proteomes" id="UP001595937"/>
    </source>
</evidence>
<dbReference type="InterPro" id="IPR027417">
    <property type="entry name" value="P-loop_NTPase"/>
</dbReference>
<dbReference type="EMBL" id="JBHSLN010000020">
    <property type="protein sequence ID" value="MFC5297266.1"/>
    <property type="molecule type" value="Genomic_DNA"/>
</dbReference>
<reference evidence="2" key="1">
    <citation type="journal article" date="2019" name="Int. J. Syst. Evol. Microbiol.">
        <title>The Global Catalogue of Microorganisms (GCM) 10K type strain sequencing project: providing services to taxonomists for standard genome sequencing and annotation.</title>
        <authorList>
            <consortium name="The Broad Institute Genomics Platform"/>
            <consortium name="The Broad Institute Genome Sequencing Center for Infectious Disease"/>
            <person name="Wu L."/>
            <person name="Ma J."/>
        </authorList>
    </citation>
    <scope>NUCLEOTIDE SEQUENCE [LARGE SCALE GENOMIC DNA]</scope>
    <source>
        <strain evidence="2">CGMCC 1.16455</strain>
    </source>
</reference>